<dbReference type="PROSITE" id="PS51203">
    <property type="entry name" value="CS"/>
    <property type="match status" value="1"/>
</dbReference>
<dbReference type="Proteomes" id="UP001230268">
    <property type="component" value="Unassembled WGS sequence"/>
</dbReference>
<feature type="domain" description="CS" evidence="3">
    <location>
        <begin position="510"/>
        <end position="633"/>
    </location>
</feature>
<keyword evidence="2" id="KW-0732">Signal</keyword>
<feature type="chain" id="PRO_5042282361" description="CS domain-containing protein" evidence="2">
    <location>
        <begin position="21"/>
        <end position="636"/>
    </location>
</feature>
<evidence type="ECO:0000259" key="3">
    <source>
        <dbReference type="PROSITE" id="PS51203"/>
    </source>
</evidence>
<evidence type="ECO:0000313" key="4">
    <source>
        <dbReference type="EMBL" id="KAK1443985.1"/>
    </source>
</evidence>
<dbReference type="AlphaFoldDB" id="A0AAD8PEQ8"/>
<feature type="region of interest" description="Disordered" evidence="1">
    <location>
        <begin position="165"/>
        <end position="195"/>
    </location>
</feature>
<protein>
    <recommendedName>
        <fullName evidence="3">CS domain-containing protein</fullName>
    </recommendedName>
</protein>
<feature type="signal peptide" evidence="2">
    <location>
        <begin position="1"/>
        <end position="20"/>
    </location>
</feature>
<organism evidence="4 5">
    <name type="scientific">Babesia gibsoni</name>
    <dbReference type="NCBI Taxonomy" id="33632"/>
    <lineage>
        <taxon>Eukaryota</taxon>
        <taxon>Sar</taxon>
        <taxon>Alveolata</taxon>
        <taxon>Apicomplexa</taxon>
        <taxon>Aconoidasida</taxon>
        <taxon>Piroplasmida</taxon>
        <taxon>Babesiidae</taxon>
        <taxon>Babesia</taxon>
    </lineage>
</organism>
<comment type="caution">
    <text evidence="4">The sequence shown here is derived from an EMBL/GenBank/DDBJ whole genome shotgun (WGS) entry which is preliminary data.</text>
</comment>
<evidence type="ECO:0000256" key="1">
    <source>
        <dbReference type="SAM" id="MobiDB-lite"/>
    </source>
</evidence>
<gene>
    <name evidence="4" type="ORF">BgAZ_208610</name>
</gene>
<dbReference type="InterPro" id="IPR008978">
    <property type="entry name" value="HSP20-like_chaperone"/>
</dbReference>
<name>A0AAD8PEQ8_BABGI</name>
<sequence length="636" mass="72054">MDTSTSLLLFSLLLLGCMWKTPVFVTVDVVYGYKRQKIPLIICAHKRTQRLFSEQKDDVNRETPQTDKEIAEALQKESEQKMAAYMSPMESGNIKGLDQRELIETFGEAFTTENIRKRQERSQQMAGGLAEEAPPTKLLPYFVNLQNPKNPLGDLPLEERELNGATITPQNHDQVASLDDSKHESKDDDSNTEDVQQTKLALFDNHADQIFQNDPDEKVSGDPLDPLFASENNAVSDDEDDDETEEQKQQKKDAWYRDLPASQLYPADMADGWSILPCGRIYKHLLKPSNLPKKMQRKPLPDSYVSFGFKFIDAFTGNILLEAADMKSDGVISQLDEFGEGLQKMLASMVTGEQAEFICHAVELDLADIKEEELKNLQWIRVWIYLVTLHQPGEKWWHMSPLEASKIPPIKEDPGDSKLTKMEKLNLQTEELTKQIETELENNPCSPLWDDILHKLSAQQKASFVEHFDRKLEMQERQKCAEYSGSRGFGEAIKATGQLGGYDVGRSSGGCGAFYSWHETPFIFYIAIPVVPGIRAEHVNLKLEPRHLTLVVGNKTIIDDDFFGQVETDSGSTWVMSEKAMEYTPLPPGHADLEDPVLKVSREDEYHKLIKDPCIIIALRKQDKAMGDWGTPFVNI</sequence>
<dbReference type="InterPro" id="IPR007052">
    <property type="entry name" value="CS_dom"/>
</dbReference>
<feature type="compositionally biased region" description="Acidic residues" evidence="1">
    <location>
        <begin position="236"/>
        <end position="245"/>
    </location>
</feature>
<accession>A0AAD8PEQ8</accession>
<feature type="compositionally biased region" description="Basic and acidic residues" evidence="1">
    <location>
        <begin position="246"/>
        <end position="255"/>
    </location>
</feature>
<evidence type="ECO:0000256" key="2">
    <source>
        <dbReference type="SAM" id="SignalP"/>
    </source>
</evidence>
<feature type="compositionally biased region" description="Basic and acidic residues" evidence="1">
    <location>
        <begin position="179"/>
        <end position="189"/>
    </location>
</feature>
<evidence type="ECO:0000313" key="5">
    <source>
        <dbReference type="Proteomes" id="UP001230268"/>
    </source>
</evidence>
<dbReference type="Gene3D" id="2.60.40.790">
    <property type="match status" value="1"/>
</dbReference>
<dbReference type="SUPFAM" id="SSF49764">
    <property type="entry name" value="HSP20-like chaperones"/>
    <property type="match status" value="1"/>
</dbReference>
<dbReference type="EMBL" id="JAVEPI010000002">
    <property type="protein sequence ID" value="KAK1443985.1"/>
    <property type="molecule type" value="Genomic_DNA"/>
</dbReference>
<proteinExistence type="predicted"/>
<reference evidence="4" key="1">
    <citation type="submission" date="2023-08" db="EMBL/GenBank/DDBJ databases">
        <title>Draft sequence of the Babesia gibsoni genome.</title>
        <authorList>
            <person name="Yamagishi J.Y."/>
            <person name="Xuan X.X."/>
        </authorList>
    </citation>
    <scope>NUCLEOTIDE SEQUENCE</scope>
    <source>
        <strain evidence="4">Azabu</strain>
    </source>
</reference>
<feature type="compositionally biased region" description="Polar residues" evidence="1">
    <location>
        <begin position="165"/>
        <end position="174"/>
    </location>
</feature>
<dbReference type="Pfam" id="PF04969">
    <property type="entry name" value="CS"/>
    <property type="match status" value="1"/>
</dbReference>
<feature type="region of interest" description="Disordered" evidence="1">
    <location>
        <begin position="212"/>
        <end position="255"/>
    </location>
</feature>
<keyword evidence="5" id="KW-1185">Reference proteome</keyword>